<name>A0A3D8R4V7_9EURO</name>
<evidence type="ECO:0000256" key="2">
    <source>
        <dbReference type="ARBA" id="ARBA00022676"/>
    </source>
</evidence>
<dbReference type="Pfam" id="PF13632">
    <property type="entry name" value="Glyco_trans_2_3"/>
    <property type="match status" value="1"/>
</dbReference>
<proteinExistence type="predicted"/>
<protein>
    <submittedName>
        <fullName evidence="9">Putative cellulose synthase</fullName>
    </submittedName>
</protein>
<keyword evidence="2" id="KW-0328">Glycosyltransferase</keyword>
<dbReference type="InterPro" id="IPR050321">
    <property type="entry name" value="Glycosyltr_2/OpgH_subfam"/>
</dbReference>
<evidence type="ECO:0000256" key="5">
    <source>
        <dbReference type="ARBA" id="ARBA00022989"/>
    </source>
</evidence>
<gene>
    <name evidence="9" type="ORF">DSM5745_08604</name>
</gene>
<evidence type="ECO:0000256" key="3">
    <source>
        <dbReference type="ARBA" id="ARBA00022679"/>
    </source>
</evidence>
<dbReference type="GO" id="GO:0016020">
    <property type="term" value="C:membrane"/>
    <property type="evidence" value="ECO:0007669"/>
    <property type="project" value="UniProtKB-SubCell"/>
</dbReference>
<feature type="transmembrane region" description="Helical" evidence="7">
    <location>
        <begin position="527"/>
        <end position="551"/>
    </location>
</feature>
<dbReference type="PANTHER" id="PTHR43867:SF7">
    <property type="entry name" value="CELLULOSE SYNTHASE (EUROFUNG)"/>
    <property type="match status" value="1"/>
</dbReference>
<dbReference type="Gene3D" id="3.90.550.10">
    <property type="entry name" value="Spore Coat Polysaccharide Biosynthesis Protein SpsA, Chain A"/>
    <property type="match status" value="1"/>
</dbReference>
<reference evidence="9 10" key="1">
    <citation type="journal article" date="2018" name="IMA Fungus">
        <title>IMA Genome-F 9: Draft genome sequence of Annulohypoxylon stygium, Aspergillus mulundensis, Berkeleyomyces basicola (syn. Thielaviopsis basicola), Ceratocystis smalleyi, two Cercospora beticola strains, Coleophoma cylindrospora, Fusarium fracticaudum, Phialophora cf. hyalina, and Morchella septimelata.</title>
        <authorList>
            <person name="Wingfield B.D."/>
            <person name="Bills G.F."/>
            <person name="Dong Y."/>
            <person name="Huang W."/>
            <person name="Nel W.J."/>
            <person name="Swalarsk-Parry B.S."/>
            <person name="Vaghefi N."/>
            <person name="Wilken P.M."/>
            <person name="An Z."/>
            <person name="de Beer Z.W."/>
            <person name="De Vos L."/>
            <person name="Chen L."/>
            <person name="Duong T.A."/>
            <person name="Gao Y."/>
            <person name="Hammerbacher A."/>
            <person name="Kikkert J.R."/>
            <person name="Li Y."/>
            <person name="Li H."/>
            <person name="Li K."/>
            <person name="Li Q."/>
            <person name="Liu X."/>
            <person name="Ma X."/>
            <person name="Naidoo K."/>
            <person name="Pethybridge S.J."/>
            <person name="Sun J."/>
            <person name="Steenkamp E.T."/>
            <person name="van der Nest M.A."/>
            <person name="van Wyk S."/>
            <person name="Wingfield M.J."/>
            <person name="Xiong C."/>
            <person name="Yue Q."/>
            <person name="Zhang X."/>
        </authorList>
    </citation>
    <scope>NUCLEOTIDE SEQUENCE [LARGE SCALE GENOMIC DNA]</scope>
    <source>
        <strain evidence="9 10">DSM 5745</strain>
    </source>
</reference>
<dbReference type="CDD" id="cd06421">
    <property type="entry name" value="CESA_CelA_like"/>
    <property type="match status" value="1"/>
</dbReference>
<dbReference type="GO" id="GO:0016757">
    <property type="term" value="F:glycosyltransferase activity"/>
    <property type="evidence" value="ECO:0007669"/>
    <property type="project" value="UniProtKB-KW"/>
</dbReference>
<feature type="transmembrane region" description="Helical" evidence="7">
    <location>
        <begin position="572"/>
        <end position="593"/>
    </location>
</feature>
<evidence type="ECO:0000313" key="9">
    <source>
        <dbReference type="EMBL" id="RDW68844.1"/>
    </source>
</evidence>
<evidence type="ECO:0000259" key="8">
    <source>
        <dbReference type="Pfam" id="PF13632"/>
    </source>
</evidence>
<evidence type="ECO:0000313" key="10">
    <source>
        <dbReference type="Proteomes" id="UP000256690"/>
    </source>
</evidence>
<dbReference type="SUPFAM" id="SSF53448">
    <property type="entry name" value="Nucleotide-diphospho-sugar transferases"/>
    <property type="match status" value="1"/>
</dbReference>
<dbReference type="RefSeq" id="XP_026600633.1">
    <property type="nucleotide sequence ID" value="XM_026750620.1"/>
</dbReference>
<dbReference type="Proteomes" id="UP000256690">
    <property type="component" value="Unassembled WGS sequence"/>
</dbReference>
<sequence>MLKEPKGVDVVELPPHQHVQDGKRYREPLIYAAHAARWLSNIYFLTRLGLLGAVQQSWHLWLMIIVEWILAHGFRQNYLSTIAAGNKAKSPRARLRLRGNSQDLPRVDIFVATCGEPLDVVLDTIRAACTLDYPASRFRVLVLDDGGSVMLKGAVEELTLTSYPNLSYNTRTSASSANEKGQVFAKSANLNYALFTLQEDPAFQPQAGYCAVLDADCMPSPDFLRGTIPHLLLNPQAALVTTRQYYYNLPRDDPLSQSRLHFYACQNAELDSRNRAIDAGSGALFRRQAIVDVGGYPTYSFSEDWQLSLILRAKGHQVLQVEEPLQWGTVPGSLKGHIAQRNRWNIGHAQQIKLLLPWVRGELEMEGRLGWDIGMNGVGIVGGLVGCLFVQWAAPVLLLALGLGLGQGRSVVPVSADARWVNTLQLSLAIAHIASIWLYGWLQMAATGFRVSLFPHLENIWLAGQHLLAIIKFYCVTSKPKEGSFVTGSTANSWNQNQNQKEDAVGEPIPAPDSSVSSCQTFLRRDLLAHGAVLTTILWLLITASAIVLCISRSWRGSYRYDERADILSLKGIFYPSFVHVLYLVITNAWVAVSCLVNPPVYPDRDERLEETKEGTRFPRLHVRKEVVGSTFGRPVYSAIAGAAMFLLCGALVAVVLL</sequence>
<keyword evidence="10" id="KW-1185">Reference proteome</keyword>
<feature type="transmembrane region" description="Helical" evidence="7">
    <location>
        <begin position="378"/>
        <end position="403"/>
    </location>
</feature>
<evidence type="ECO:0000256" key="6">
    <source>
        <dbReference type="ARBA" id="ARBA00023136"/>
    </source>
</evidence>
<accession>A0A3D8R4V7</accession>
<comment type="caution">
    <text evidence="9">The sequence shown here is derived from an EMBL/GenBank/DDBJ whole genome shotgun (WGS) entry which is preliminary data.</text>
</comment>
<dbReference type="InterPro" id="IPR029044">
    <property type="entry name" value="Nucleotide-diphossugar_trans"/>
</dbReference>
<feature type="transmembrane region" description="Helical" evidence="7">
    <location>
        <begin position="636"/>
        <end position="657"/>
    </location>
</feature>
<feature type="domain" description="Glycosyltransferase 2-like" evidence="8">
    <location>
        <begin position="211"/>
        <end position="388"/>
    </location>
</feature>
<dbReference type="InterPro" id="IPR001173">
    <property type="entry name" value="Glyco_trans_2-like"/>
</dbReference>
<evidence type="ECO:0000256" key="1">
    <source>
        <dbReference type="ARBA" id="ARBA00004141"/>
    </source>
</evidence>
<dbReference type="GeneID" id="38118974"/>
<keyword evidence="6 7" id="KW-0472">Membrane</keyword>
<keyword evidence="3" id="KW-0808">Transferase</keyword>
<keyword evidence="4 7" id="KW-0812">Transmembrane</keyword>
<organism evidence="9 10">
    <name type="scientific">Aspergillus mulundensis</name>
    <dbReference type="NCBI Taxonomy" id="1810919"/>
    <lineage>
        <taxon>Eukaryota</taxon>
        <taxon>Fungi</taxon>
        <taxon>Dikarya</taxon>
        <taxon>Ascomycota</taxon>
        <taxon>Pezizomycotina</taxon>
        <taxon>Eurotiomycetes</taxon>
        <taxon>Eurotiomycetidae</taxon>
        <taxon>Eurotiales</taxon>
        <taxon>Aspergillaceae</taxon>
        <taxon>Aspergillus</taxon>
        <taxon>Aspergillus subgen. Nidulantes</taxon>
    </lineage>
</organism>
<dbReference type="AlphaFoldDB" id="A0A3D8R4V7"/>
<dbReference type="PANTHER" id="PTHR43867">
    <property type="entry name" value="CELLULOSE SYNTHASE CATALYTIC SUBUNIT A [UDP-FORMING]"/>
    <property type="match status" value="1"/>
</dbReference>
<keyword evidence="5 7" id="KW-1133">Transmembrane helix</keyword>
<dbReference type="STRING" id="1810919.A0A3D8R4V7"/>
<feature type="transmembrane region" description="Helical" evidence="7">
    <location>
        <begin position="424"/>
        <end position="442"/>
    </location>
</feature>
<evidence type="ECO:0000256" key="4">
    <source>
        <dbReference type="ARBA" id="ARBA00022692"/>
    </source>
</evidence>
<dbReference type="EMBL" id="PVWQ01000011">
    <property type="protein sequence ID" value="RDW68844.1"/>
    <property type="molecule type" value="Genomic_DNA"/>
</dbReference>
<comment type="subcellular location">
    <subcellularLocation>
        <location evidence="1">Membrane</location>
        <topology evidence="1">Multi-pass membrane protein</topology>
    </subcellularLocation>
</comment>
<dbReference type="OrthoDB" id="72851at2759"/>
<evidence type="ECO:0000256" key="7">
    <source>
        <dbReference type="SAM" id="Phobius"/>
    </source>
</evidence>